<dbReference type="Gene3D" id="3.60.21.10">
    <property type="match status" value="1"/>
</dbReference>
<evidence type="ECO:0000256" key="2">
    <source>
        <dbReference type="ARBA" id="ARBA00023180"/>
    </source>
</evidence>
<feature type="binding site" evidence="4">
    <location>
        <position position="267"/>
    </location>
    <ligand>
        <name>Zn(2+)</name>
        <dbReference type="ChEBI" id="CHEBI:29105"/>
        <label>2</label>
    </ligand>
</feature>
<dbReference type="GO" id="GO:0046872">
    <property type="term" value="F:metal ion binding"/>
    <property type="evidence" value="ECO:0007669"/>
    <property type="project" value="UniProtKB-KW"/>
</dbReference>
<keyword evidence="5" id="KW-1015">Disulfide bond</keyword>
<feature type="disulfide bond" evidence="5">
    <location>
        <begin position="533"/>
        <end position="537"/>
    </location>
</feature>
<feature type="domain" description="Calcineurin-like phosphoesterase" evidence="7">
    <location>
        <begin position="149"/>
        <end position="416"/>
    </location>
</feature>
<dbReference type="Proteomes" id="UP001203297">
    <property type="component" value="Unassembled WGS sequence"/>
</dbReference>
<feature type="binding site" evidence="4">
    <location>
        <position position="228"/>
    </location>
    <ligand>
        <name>Zn(2+)</name>
        <dbReference type="ChEBI" id="CHEBI:29105"/>
        <label>1</label>
    </ligand>
</feature>
<evidence type="ECO:0000313" key="8">
    <source>
        <dbReference type="EMBL" id="KAI0291225.1"/>
    </source>
</evidence>
<proteinExistence type="inferred from homology"/>
<organism evidence="8 9">
    <name type="scientific">Multifurca ochricompacta</name>
    <dbReference type="NCBI Taxonomy" id="376703"/>
    <lineage>
        <taxon>Eukaryota</taxon>
        <taxon>Fungi</taxon>
        <taxon>Dikarya</taxon>
        <taxon>Basidiomycota</taxon>
        <taxon>Agaricomycotina</taxon>
        <taxon>Agaricomycetes</taxon>
        <taxon>Russulales</taxon>
        <taxon>Russulaceae</taxon>
        <taxon>Multifurca</taxon>
    </lineage>
</organism>
<dbReference type="AlphaFoldDB" id="A0AAD4QJ61"/>
<accession>A0AAD4QJ61</accession>
<feature type="binding site" evidence="4">
    <location>
        <position position="156"/>
    </location>
    <ligand>
        <name>Zn(2+)</name>
        <dbReference type="ChEBI" id="CHEBI:29105"/>
        <label>1</label>
    </ligand>
</feature>
<dbReference type="InterPro" id="IPR029052">
    <property type="entry name" value="Metallo-depent_PP-like"/>
</dbReference>
<feature type="disulfide bond" evidence="5">
    <location>
        <begin position="177"/>
        <end position="199"/>
    </location>
</feature>
<feature type="binding site" evidence="4">
    <location>
        <position position="158"/>
    </location>
    <ligand>
        <name>Zn(2+)</name>
        <dbReference type="ChEBI" id="CHEBI:29105"/>
        <label>1</label>
    </ligand>
</feature>
<feature type="binding site" evidence="4">
    <location>
        <position position="228"/>
    </location>
    <ligand>
        <name>Zn(2+)</name>
        <dbReference type="ChEBI" id="CHEBI:29105"/>
        <label>2</label>
    </ligand>
</feature>
<dbReference type="GO" id="GO:0005615">
    <property type="term" value="C:extracellular space"/>
    <property type="evidence" value="ECO:0007669"/>
    <property type="project" value="TreeGrafter"/>
</dbReference>
<keyword evidence="2" id="KW-0325">Glycoprotein</keyword>
<evidence type="ECO:0000256" key="5">
    <source>
        <dbReference type="PIRSR" id="PIRSR000948-2"/>
    </source>
</evidence>
<dbReference type="CDD" id="cd00842">
    <property type="entry name" value="MPP_ASMase"/>
    <property type="match status" value="1"/>
</dbReference>
<evidence type="ECO:0000259" key="7">
    <source>
        <dbReference type="Pfam" id="PF00149"/>
    </source>
</evidence>
<dbReference type="InterPro" id="IPR041805">
    <property type="entry name" value="ASMase/PPN1_MPP"/>
</dbReference>
<dbReference type="PIRSF" id="PIRSF000948">
    <property type="entry name" value="Sphingomy_PDE"/>
    <property type="match status" value="1"/>
</dbReference>
<feature type="binding site" evidence="4">
    <location>
        <position position="415"/>
    </location>
    <ligand>
        <name>Zn(2+)</name>
        <dbReference type="ChEBI" id="CHEBI:29105"/>
        <label>1</label>
    </ligand>
</feature>
<dbReference type="InterPro" id="IPR011160">
    <property type="entry name" value="Sphingomy_PDE"/>
</dbReference>
<feature type="binding site" evidence="4">
    <location>
        <position position="379"/>
    </location>
    <ligand>
        <name>Zn(2+)</name>
        <dbReference type="ChEBI" id="CHEBI:29105"/>
        <label>2</label>
    </ligand>
</feature>
<comment type="cofactor">
    <cofactor evidence="4">
        <name>Zn(2+)</name>
        <dbReference type="ChEBI" id="CHEBI:29105"/>
    </cofactor>
    <text evidence="4">Binds 2 Zn(2+) ions per subunit.</text>
</comment>
<evidence type="ECO:0000256" key="3">
    <source>
        <dbReference type="PIRNR" id="PIRNR000948"/>
    </source>
</evidence>
<comment type="function">
    <text evidence="3">Converts sphingomyelin to ceramide.</text>
</comment>
<keyword evidence="4" id="KW-0479">Metal-binding</keyword>
<dbReference type="GO" id="GO:0016020">
    <property type="term" value="C:membrane"/>
    <property type="evidence" value="ECO:0007669"/>
    <property type="project" value="GOC"/>
</dbReference>
<protein>
    <recommendedName>
        <fullName evidence="3">Sphingomyelin phosphodiesterase</fullName>
    </recommendedName>
</protein>
<dbReference type="PANTHER" id="PTHR10340">
    <property type="entry name" value="SPHINGOMYELIN PHOSPHODIESTERASE"/>
    <property type="match status" value="1"/>
</dbReference>
<feature type="disulfide bond" evidence="5">
    <location>
        <begin position="40"/>
        <end position="116"/>
    </location>
</feature>
<dbReference type="InterPro" id="IPR004843">
    <property type="entry name" value="Calcineurin-like_PHP"/>
</dbReference>
<dbReference type="SUPFAM" id="SSF56300">
    <property type="entry name" value="Metallo-dependent phosphatases"/>
    <property type="match status" value="1"/>
</dbReference>
<dbReference type="GO" id="GO:0004767">
    <property type="term" value="F:sphingomyelin phosphodiesterase activity"/>
    <property type="evidence" value="ECO:0007669"/>
    <property type="project" value="UniProtKB-UniRule"/>
</dbReference>
<keyword evidence="4" id="KW-0862">Zinc</keyword>
<dbReference type="Pfam" id="PF00149">
    <property type="entry name" value="Metallophos"/>
    <property type="match status" value="1"/>
</dbReference>
<name>A0AAD4QJ61_9AGAM</name>
<keyword evidence="6" id="KW-0732">Signal</keyword>
<dbReference type="PANTHER" id="PTHR10340:SF34">
    <property type="entry name" value="SPHINGOMYELIN PHOSPHODIESTERASE"/>
    <property type="match status" value="1"/>
</dbReference>
<dbReference type="GO" id="GO:0006685">
    <property type="term" value="P:sphingomyelin catabolic process"/>
    <property type="evidence" value="ECO:0007669"/>
    <property type="project" value="UniProtKB-UniRule"/>
</dbReference>
<feature type="signal peptide" evidence="6">
    <location>
        <begin position="1"/>
        <end position="24"/>
    </location>
</feature>
<evidence type="ECO:0000256" key="4">
    <source>
        <dbReference type="PIRSR" id="PIRSR000948-1"/>
    </source>
</evidence>
<evidence type="ECO:0000313" key="9">
    <source>
        <dbReference type="Proteomes" id="UP001203297"/>
    </source>
</evidence>
<comment type="caution">
    <text evidence="8">The sequence shown here is derived from an EMBL/GenBank/DDBJ whole genome shotgun (WGS) entry which is preliminary data.</text>
</comment>
<feature type="disulfide bond" evidence="5">
    <location>
        <begin position="171"/>
        <end position="176"/>
    </location>
</feature>
<dbReference type="EMBL" id="WTXG01000166">
    <property type="protein sequence ID" value="KAI0291225.1"/>
    <property type="molecule type" value="Genomic_DNA"/>
</dbReference>
<evidence type="ECO:0000256" key="6">
    <source>
        <dbReference type="SAM" id="SignalP"/>
    </source>
</evidence>
<comment type="similarity">
    <text evidence="3">Belongs to the acid sphingomyelinase family.</text>
</comment>
<gene>
    <name evidence="8" type="ORF">B0F90DRAFT_1913730</name>
</gene>
<keyword evidence="9" id="KW-1185">Reference proteome</keyword>
<keyword evidence="1 3" id="KW-0378">Hydrolase</keyword>
<feature type="chain" id="PRO_5042153991" description="Sphingomyelin phosphodiesterase" evidence="6">
    <location>
        <begin position="25"/>
        <end position="580"/>
    </location>
</feature>
<feature type="binding site" evidence="4">
    <location>
        <position position="413"/>
    </location>
    <ligand>
        <name>Zn(2+)</name>
        <dbReference type="ChEBI" id="CHEBI:29105"/>
        <label>2</label>
    </ligand>
</feature>
<reference evidence="8" key="1">
    <citation type="journal article" date="2022" name="New Phytol.">
        <title>Evolutionary transition to the ectomycorrhizal habit in the genomes of a hyperdiverse lineage of mushroom-forming fungi.</title>
        <authorList>
            <person name="Looney B."/>
            <person name="Miyauchi S."/>
            <person name="Morin E."/>
            <person name="Drula E."/>
            <person name="Courty P.E."/>
            <person name="Kohler A."/>
            <person name="Kuo A."/>
            <person name="LaButti K."/>
            <person name="Pangilinan J."/>
            <person name="Lipzen A."/>
            <person name="Riley R."/>
            <person name="Andreopoulos W."/>
            <person name="He G."/>
            <person name="Johnson J."/>
            <person name="Nolan M."/>
            <person name="Tritt A."/>
            <person name="Barry K.W."/>
            <person name="Grigoriev I.V."/>
            <person name="Nagy L.G."/>
            <person name="Hibbett D."/>
            <person name="Henrissat B."/>
            <person name="Matheny P.B."/>
            <person name="Labbe J."/>
            <person name="Martin F.M."/>
        </authorList>
    </citation>
    <scope>NUCLEOTIDE SEQUENCE</scope>
    <source>
        <strain evidence="8">BPL690</strain>
    </source>
</reference>
<keyword evidence="3" id="KW-0326">Glycosidase</keyword>
<dbReference type="GO" id="GO:0016798">
    <property type="term" value="F:hydrolase activity, acting on glycosyl bonds"/>
    <property type="evidence" value="ECO:0007669"/>
    <property type="project" value="UniProtKB-KW"/>
</dbReference>
<feature type="disulfide bond" evidence="5">
    <location>
        <begin position="69"/>
        <end position="80"/>
    </location>
</feature>
<evidence type="ECO:0000256" key="1">
    <source>
        <dbReference type="ARBA" id="ARBA00022801"/>
    </source>
</evidence>
<sequence>MFLHRRATIVGLSALTLFSHHAQASVFTDILNAFKSSRDCNSCHGILIPALQAASNTDTDFVGNLTALCTVAKLADNDVCIGDFALAGPILAHSLRGMSSNGTTATKLCSAVFGLCQPPPVTPFTVPLPPPTFDSHAQPVPLYGIHQPFKVVHMSDVHVDRSYSAGADANCTKPICCRHFADEANPPREPAGAFGESRCDSPIDLAQSMLGAIRQVAGDARFAVLTGDVVAHDTWLANRSEVTVDLDSWNDEMLGGLPFKIYPALGNHDTSPVNSFPKTGTHSNITSQWVYDLEETGWQPWIGRAAGEQEDHTSGSYAIVVPETNLRVISINTMFWYRQNLWLYDTDTPIPDPNGILAFLAHQLQVAEGAGQRAWVIGHIPPGVSDFDHDSSNYYNQIVQRYKGTIAGQFFGHTHKDEFQIAYSDFSNRNAATADSIVWIAPSLTPTDGNPAFRVYDIDPDTFDVVDSKTYIALILGRDSYGPLISDGGLKPTDPLDAPFWHAVTEAFVANDTAFQLYNARKSRVNIGDVPACTGACKNQTICQNQAARSQDNCVSRLSFLVSHSHFRFPLHLPPSRESI</sequence>